<protein>
    <submittedName>
        <fullName evidence="1">Uncharacterized protein</fullName>
    </submittedName>
</protein>
<reference evidence="1" key="1">
    <citation type="submission" date="2022-11" db="EMBL/GenBank/DDBJ databases">
        <title>beta-Carotene-producing bacterium, Jeongeuplla avenae sp. nov., alleviates the salt stress of Arabidopsis seedlings.</title>
        <authorList>
            <person name="Jiang L."/>
            <person name="Lee J."/>
        </authorList>
    </citation>
    <scope>NUCLEOTIDE SEQUENCE</scope>
    <source>
        <strain evidence="1">DY_R2A_6</strain>
    </source>
</reference>
<proteinExistence type="predicted"/>
<dbReference type="EMBL" id="CP113520">
    <property type="protein sequence ID" value="WAJ31277.1"/>
    <property type="molecule type" value="Genomic_DNA"/>
</dbReference>
<name>A0ACD4NWK8_9HYPH</name>
<accession>A0ACD4NWK8</accession>
<gene>
    <name evidence="1" type="ORF">OXU80_14185</name>
</gene>
<dbReference type="Proteomes" id="UP001163223">
    <property type="component" value="Chromosome"/>
</dbReference>
<keyword evidence="2" id="KW-1185">Reference proteome</keyword>
<evidence type="ECO:0000313" key="1">
    <source>
        <dbReference type="EMBL" id="WAJ31277.1"/>
    </source>
</evidence>
<organism evidence="1 2">
    <name type="scientific">Antarcticirhabdus aurantiaca</name>
    <dbReference type="NCBI Taxonomy" id="2606717"/>
    <lineage>
        <taxon>Bacteria</taxon>
        <taxon>Pseudomonadati</taxon>
        <taxon>Pseudomonadota</taxon>
        <taxon>Alphaproteobacteria</taxon>
        <taxon>Hyphomicrobiales</taxon>
        <taxon>Aurantimonadaceae</taxon>
        <taxon>Antarcticirhabdus</taxon>
    </lineage>
</organism>
<evidence type="ECO:0000313" key="2">
    <source>
        <dbReference type="Proteomes" id="UP001163223"/>
    </source>
</evidence>
<sequence>MRKTLHALAIGLVTVVYAFLGLLLGVCTGFLVLKIVQIGFAPPDHVMVVLQWLVLGWSVFVAVGGAVAYLRSSRGERFVT</sequence>